<dbReference type="SUPFAM" id="SSF55048">
    <property type="entry name" value="Probable ACP-binding domain of malonyl-CoA ACP transacylase"/>
    <property type="match status" value="1"/>
</dbReference>
<comment type="caution">
    <text evidence="2">The sequence shown here is derived from an EMBL/GenBank/DDBJ whole genome shotgun (WGS) entry which is preliminary data.</text>
</comment>
<keyword evidence="3" id="KW-1185">Reference proteome</keyword>
<dbReference type="Pfam" id="PF00698">
    <property type="entry name" value="Acyl_transf_1"/>
    <property type="match status" value="1"/>
</dbReference>
<sequence>MRELITAWGERVSVAAVNGPAQVVVSGEAEALEELVAQCVARDIRARTIPVDYASHSLYVEQIEQQIASALPDGPLRARHPRPPRRRP</sequence>
<gene>
    <name evidence="2" type="ORF">STRAU_6970</name>
</gene>
<dbReference type="PATRIC" id="fig|1286094.4.peg.6893"/>
<evidence type="ECO:0000313" key="3">
    <source>
        <dbReference type="Proteomes" id="UP000014629"/>
    </source>
</evidence>
<dbReference type="Gene3D" id="3.40.366.10">
    <property type="entry name" value="Malonyl-Coenzyme A Acyl Carrier Protein, domain 2"/>
    <property type="match status" value="1"/>
</dbReference>
<name>S3ZA22_9ACTN</name>
<evidence type="ECO:0000259" key="1">
    <source>
        <dbReference type="Pfam" id="PF00698"/>
    </source>
</evidence>
<dbReference type="EMBL" id="AOPZ01000465">
    <property type="protein sequence ID" value="EPH39968.1"/>
    <property type="molecule type" value="Genomic_DNA"/>
</dbReference>
<organism evidence="2 3">
    <name type="scientific">Streptomyces aurantiacus JA 4570</name>
    <dbReference type="NCBI Taxonomy" id="1286094"/>
    <lineage>
        <taxon>Bacteria</taxon>
        <taxon>Bacillati</taxon>
        <taxon>Actinomycetota</taxon>
        <taxon>Actinomycetes</taxon>
        <taxon>Kitasatosporales</taxon>
        <taxon>Streptomycetaceae</taxon>
        <taxon>Streptomyces</taxon>
        <taxon>Streptomyces aurantiacus group</taxon>
    </lineage>
</organism>
<feature type="domain" description="Malonyl-CoA:ACP transacylase (MAT)" evidence="1">
    <location>
        <begin position="5"/>
        <end position="76"/>
    </location>
</feature>
<protein>
    <submittedName>
        <fullName evidence="2">Putative Erythronolide synthase, modules 5 and 6</fullName>
    </submittedName>
</protein>
<dbReference type="InterPro" id="IPR001227">
    <property type="entry name" value="Ac_transferase_dom_sf"/>
</dbReference>
<dbReference type="InterPro" id="IPR016036">
    <property type="entry name" value="Malonyl_transacylase_ACP-bd"/>
</dbReference>
<proteinExistence type="predicted"/>
<reference evidence="2 3" key="1">
    <citation type="submission" date="2013-02" db="EMBL/GenBank/DDBJ databases">
        <title>Draft Genome Sequence of Streptomyces aurantiacus, Which Produces Setomimycin.</title>
        <authorList>
            <person name="Gruening B.A."/>
            <person name="Praeg A."/>
            <person name="Erxleben A."/>
            <person name="Guenther S."/>
            <person name="Mueller M."/>
        </authorList>
    </citation>
    <scope>NUCLEOTIDE SEQUENCE [LARGE SCALE GENOMIC DNA]</scope>
    <source>
        <strain evidence="2 3">JA 4570</strain>
    </source>
</reference>
<dbReference type="AlphaFoldDB" id="S3ZA22"/>
<dbReference type="GO" id="GO:0016740">
    <property type="term" value="F:transferase activity"/>
    <property type="evidence" value="ECO:0007669"/>
    <property type="project" value="InterPro"/>
</dbReference>
<evidence type="ECO:0000313" key="2">
    <source>
        <dbReference type="EMBL" id="EPH39968.1"/>
    </source>
</evidence>
<dbReference type="InterPro" id="IPR014043">
    <property type="entry name" value="Acyl_transferase_dom"/>
</dbReference>
<accession>S3ZA22</accession>
<dbReference type="Proteomes" id="UP000014629">
    <property type="component" value="Unassembled WGS sequence"/>
</dbReference>